<feature type="domain" description="Chalcone/stilbene synthase C-terminal" evidence="6">
    <location>
        <begin position="217"/>
        <end position="353"/>
    </location>
</feature>
<dbReference type="AlphaFoldDB" id="A0A956LYS5"/>
<dbReference type="Pfam" id="PF02797">
    <property type="entry name" value="Chal_sti_synt_C"/>
    <property type="match status" value="1"/>
</dbReference>
<dbReference type="InterPro" id="IPR012328">
    <property type="entry name" value="Chalcone/stilbene_synt_C"/>
</dbReference>
<keyword evidence="2" id="KW-0808">Transferase</keyword>
<evidence type="ECO:0000259" key="5">
    <source>
        <dbReference type="Pfam" id="PF00195"/>
    </source>
</evidence>
<feature type="domain" description="Chalcone/stilbene synthase N-terminal" evidence="5">
    <location>
        <begin position="66"/>
        <end position="201"/>
    </location>
</feature>
<dbReference type="CDD" id="cd00831">
    <property type="entry name" value="CHS_like"/>
    <property type="match status" value="1"/>
</dbReference>
<dbReference type="InterPro" id="IPR001099">
    <property type="entry name" value="Chalcone/stilbene_synt_N"/>
</dbReference>
<comment type="caution">
    <text evidence="7">The sequence shown here is derived from an EMBL/GenBank/DDBJ whole genome shotgun (WGS) entry which is preliminary data.</text>
</comment>
<organism evidence="7 8">
    <name type="scientific">Eiseniibacteriota bacterium</name>
    <dbReference type="NCBI Taxonomy" id="2212470"/>
    <lineage>
        <taxon>Bacteria</taxon>
        <taxon>Candidatus Eiseniibacteriota</taxon>
    </lineage>
</organism>
<evidence type="ECO:0000313" key="8">
    <source>
        <dbReference type="Proteomes" id="UP000697710"/>
    </source>
</evidence>
<comment type="similarity">
    <text evidence="1">Belongs to the thiolase-like superfamily. Chalcone/stilbene synthases family.</text>
</comment>
<dbReference type="PANTHER" id="PTHR11877:SF99">
    <property type="entry name" value="1,3,6,8-TETRAHYDROXYNAPHTHALENE SYNTHASE"/>
    <property type="match status" value="1"/>
</dbReference>
<evidence type="ECO:0000256" key="1">
    <source>
        <dbReference type="ARBA" id="ARBA00005531"/>
    </source>
</evidence>
<reference evidence="7" key="1">
    <citation type="submission" date="2020-04" db="EMBL/GenBank/DDBJ databases">
        <authorList>
            <person name="Zhang T."/>
        </authorList>
    </citation>
    <scope>NUCLEOTIDE SEQUENCE</scope>
    <source>
        <strain evidence="7">HKST-UBA01</strain>
    </source>
</reference>
<keyword evidence="3" id="KW-0012">Acyltransferase</keyword>
<dbReference type="PIRSF" id="PIRSF000451">
    <property type="entry name" value="PKS_III"/>
    <property type="match status" value="1"/>
</dbReference>
<sequence length="355" mass="39058">MPHITAVTTALPPHEVTQAAARMFASAFFGPHLTETARLLPVFDHAGVDRRYFSRPPEWFRAPRTFAEKNHTHLEAATALGERACRSILERCGLSPTDIDAIFVVNSTGVATPSLDAHLLHRLGMRRDARRIPLWGLGCAGGVSGLAHACQYLEGRPRERVLLLSLELCGLTFLSGDYSRANLIACALFGEGAAAVIVEGDEIEGRREGPRIEFEGAYSTHYPDSLDVMGWHVVDEGLQVVFAQRIPQIVRREAGGHFQGLLDRFGITRDDIDHYVLHPGGAKVLDAYQETLALYDDDVAFSRSVLRDFGNMSSVTVLFVLQRLLESMDPRARGRAWLSALGPGFSSESLLLRIG</sequence>
<gene>
    <name evidence="7" type="ORF">KC729_10000</name>
</gene>
<dbReference type="Pfam" id="PF00195">
    <property type="entry name" value="Chal_sti_synt_N"/>
    <property type="match status" value="1"/>
</dbReference>
<protein>
    <submittedName>
        <fullName evidence="7">Type III polyketide synthase</fullName>
    </submittedName>
</protein>
<evidence type="ECO:0000259" key="6">
    <source>
        <dbReference type="Pfam" id="PF02797"/>
    </source>
</evidence>
<dbReference type="SUPFAM" id="SSF53901">
    <property type="entry name" value="Thiolase-like"/>
    <property type="match status" value="1"/>
</dbReference>
<evidence type="ECO:0000256" key="4">
    <source>
        <dbReference type="PIRSR" id="PIRSR000451-1"/>
    </source>
</evidence>
<dbReference type="GO" id="GO:0016747">
    <property type="term" value="F:acyltransferase activity, transferring groups other than amino-acyl groups"/>
    <property type="evidence" value="ECO:0007669"/>
    <property type="project" value="InterPro"/>
</dbReference>
<dbReference type="GO" id="GO:0030639">
    <property type="term" value="P:polyketide biosynthetic process"/>
    <property type="evidence" value="ECO:0007669"/>
    <property type="project" value="TreeGrafter"/>
</dbReference>
<dbReference type="PANTHER" id="PTHR11877">
    <property type="entry name" value="HYDROXYMETHYLGLUTARYL-COA SYNTHASE"/>
    <property type="match status" value="1"/>
</dbReference>
<name>A0A956LYS5_UNCEI</name>
<dbReference type="EMBL" id="JAGQHR010000278">
    <property type="protein sequence ID" value="MCA9728004.1"/>
    <property type="molecule type" value="Genomic_DNA"/>
</dbReference>
<evidence type="ECO:0000256" key="3">
    <source>
        <dbReference type="ARBA" id="ARBA00023315"/>
    </source>
</evidence>
<dbReference type="InterPro" id="IPR011141">
    <property type="entry name" value="Polyketide_synthase_type-III"/>
</dbReference>
<proteinExistence type="inferred from homology"/>
<evidence type="ECO:0000313" key="7">
    <source>
        <dbReference type="EMBL" id="MCA9728004.1"/>
    </source>
</evidence>
<dbReference type="InterPro" id="IPR016039">
    <property type="entry name" value="Thiolase-like"/>
</dbReference>
<accession>A0A956LYS5</accession>
<dbReference type="Proteomes" id="UP000697710">
    <property type="component" value="Unassembled WGS sequence"/>
</dbReference>
<reference evidence="7" key="2">
    <citation type="journal article" date="2021" name="Microbiome">
        <title>Successional dynamics and alternative stable states in a saline activated sludge microbial community over 9 years.</title>
        <authorList>
            <person name="Wang Y."/>
            <person name="Ye J."/>
            <person name="Ju F."/>
            <person name="Liu L."/>
            <person name="Boyd J.A."/>
            <person name="Deng Y."/>
            <person name="Parks D.H."/>
            <person name="Jiang X."/>
            <person name="Yin X."/>
            <person name="Woodcroft B.J."/>
            <person name="Tyson G.W."/>
            <person name="Hugenholtz P."/>
            <person name="Polz M.F."/>
            <person name="Zhang T."/>
        </authorList>
    </citation>
    <scope>NUCLEOTIDE SEQUENCE</scope>
    <source>
        <strain evidence="7">HKST-UBA01</strain>
    </source>
</reference>
<feature type="active site" description="Acyl-thioester intermediate" evidence="4">
    <location>
        <position position="139"/>
    </location>
</feature>
<evidence type="ECO:0000256" key="2">
    <source>
        <dbReference type="ARBA" id="ARBA00022679"/>
    </source>
</evidence>
<dbReference type="Gene3D" id="3.40.47.10">
    <property type="match status" value="2"/>
</dbReference>